<evidence type="ECO:0000259" key="18">
    <source>
        <dbReference type="PROSITE" id="PS50145"/>
    </source>
</evidence>
<dbReference type="AlphaFoldDB" id="A0A8J6DAW9"/>
<dbReference type="Proteomes" id="UP000700334">
    <property type="component" value="Unassembled WGS sequence"/>
</dbReference>
<dbReference type="Pfam" id="PF21363">
    <property type="entry name" value="TRAF3_RING"/>
    <property type="match status" value="1"/>
</dbReference>
<dbReference type="PROSITE" id="PS50144">
    <property type="entry name" value="MATH"/>
    <property type="match status" value="1"/>
</dbReference>
<feature type="zinc finger region" description="TRAF-type" evidence="13">
    <location>
        <begin position="172"/>
        <end position="225"/>
    </location>
</feature>
<evidence type="ECO:0000256" key="8">
    <source>
        <dbReference type="ARBA" id="ARBA00022833"/>
    </source>
</evidence>
<evidence type="ECO:0000256" key="11">
    <source>
        <dbReference type="ARBA" id="ARBA00057263"/>
    </source>
</evidence>
<dbReference type="FunFam" id="3.30.40.10:FF:000323">
    <property type="entry name" value="TNF receptor-associated factor"/>
    <property type="match status" value="1"/>
</dbReference>
<dbReference type="SUPFAM" id="SSF49599">
    <property type="entry name" value="TRAF domain-like"/>
    <property type="match status" value="3"/>
</dbReference>
<evidence type="ECO:0000256" key="3">
    <source>
        <dbReference type="ARBA" id="ARBA00022499"/>
    </source>
</evidence>
<evidence type="ECO:0000256" key="7">
    <source>
        <dbReference type="ARBA" id="ARBA00022771"/>
    </source>
</evidence>
<dbReference type="InterPro" id="IPR001293">
    <property type="entry name" value="Znf_TRAF"/>
</dbReference>
<dbReference type="GO" id="GO:0043123">
    <property type="term" value="P:positive regulation of canonical NF-kappaB signal transduction"/>
    <property type="evidence" value="ECO:0007669"/>
    <property type="project" value="InterPro"/>
</dbReference>
<dbReference type="PROSITE" id="PS50089">
    <property type="entry name" value="ZF_RING_2"/>
    <property type="match status" value="1"/>
</dbReference>
<dbReference type="InterPro" id="IPR002083">
    <property type="entry name" value="MATH/TRAF_dom"/>
</dbReference>
<comment type="function">
    <text evidence="11">Adapter protein and signal transducer that links members of the tumor necrosis factor receptor family to different signaling pathways by association with the receptor cytoplasmic domain and kinases. Mediates activation of NF-kappa-B and probably JNK. Seems to be involved in apoptosis. Plays a role in mediating activation of NF-kappa-B by EIF2AK2/PKR.</text>
</comment>
<protein>
    <recommendedName>
        <fullName evidence="12">TNF receptor-associated factor 5</fullName>
    </recommendedName>
</protein>
<keyword evidence="19" id="KW-0675">Receptor</keyword>
<evidence type="ECO:0000256" key="15">
    <source>
        <dbReference type="SAM" id="MobiDB-lite"/>
    </source>
</evidence>
<dbReference type="Gene3D" id="2.60.210.10">
    <property type="entry name" value="Apoptosis, Tumor Necrosis Factor Receptor Associated Protein 2, Chain A"/>
    <property type="match status" value="1"/>
</dbReference>
<dbReference type="InterPro" id="IPR008974">
    <property type="entry name" value="TRAF-like"/>
</dbReference>
<evidence type="ECO:0000256" key="12">
    <source>
        <dbReference type="ARBA" id="ARBA00072832"/>
    </source>
</evidence>
<dbReference type="FunFam" id="3.30.40.10:FF:000274">
    <property type="entry name" value="TNF receptor-associated factor"/>
    <property type="match status" value="1"/>
</dbReference>
<dbReference type="PROSITE" id="PS00518">
    <property type="entry name" value="ZF_RING_1"/>
    <property type="match status" value="1"/>
</dbReference>
<dbReference type="SMART" id="SM00061">
    <property type="entry name" value="MATH"/>
    <property type="match status" value="1"/>
</dbReference>
<comment type="subcellular location">
    <subcellularLocation>
        <location evidence="1">Cytoplasm</location>
        <location evidence="1">Cytosol</location>
    </subcellularLocation>
</comment>
<dbReference type="GO" id="GO:0009898">
    <property type="term" value="C:cytoplasmic side of plasma membrane"/>
    <property type="evidence" value="ECO:0007669"/>
    <property type="project" value="TreeGrafter"/>
</dbReference>
<keyword evidence="5 13" id="KW-0479">Metal-binding</keyword>
<keyword evidence="2" id="KW-0963">Cytoplasm</keyword>
<evidence type="ECO:0000256" key="2">
    <source>
        <dbReference type="ARBA" id="ARBA00022490"/>
    </source>
</evidence>
<evidence type="ECO:0000256" key="4">
    <source>
        <dbReference type="ARBA" id="ARBA00022703"/>
    </source>
</evidence>
<evidence type="ECO:0000256" key="1">
    <source>
        <dbReference type="ARBA" id="ARBA00004514"/>
    </source>
</evidence>
<feature type="region of interest" description="Disordered" evidence="15">
    <location>
        <begin position="430"/>
        <end position="487"/>
    </location>
</feature>
<dbReference type="PANTHER" id="PTHR10131">
    <property type="entry name" value="TNF RECEPTOR ASSOCIATED FACTOR"/>
    <property type="match status" value="1"/>
</dbReference>
<evidence type="ECO:0000256" key="13">
    <source>
        <dbReference type="PROSITE-ProRule" id="PRU00207"/>
    </source>
</evidence>
<keyword evidence="6" id="KW-0677">Repeat</keyword>
<evidence type="ECO:0000313" key="19">
    <source>
        <dbReference type="EMBL" id="KAG8504412.1"/>
    </source>
</evidence>
<dbReference type="GO" id="GO:0005164">
    <property type="term" value="F:tumor necrosis factor receptor binding"/>
    <property type="evidence" value="ECO:0007669"/>
    <property type="project" value="InterPro"/>
</dbReference>
<dbReference type="InterPro" id="IPR017907">
    <property type="entry name" value="Znf_RING_CS"/>
</dbReference>
<dbReference type="GO" id="GO:0031996">
    <property type="term" value="F:thioesterase binding"/>
    <property type="evidence" value="ECO:0007669"/>
    <property type="project" value="TreeGrafter"/>
</dbReference>
<dbReference type="PROSITE" id="PS50145">
    <property type="entry name" value="ZF_TRAF"/>
    <property type="match status" value="2"/>
</dbReference>
<dbReference type="InterPro" id="IPR049342">
    <property type="entry name" value="TRAF1-6_MATH_dom"/>
</dbReference>
<feature type="zinc finger region" description="TRAF-type" evidence="13">
    <location>
        <begin position="227"/>
        <end position="309"/>
    </location>
</feature>
<feature type="domain" description="TRAF-type" evidence="18">
    <location>
        <begin position="227"/>
        <end position="309"/>
    </location>
</feature>
<dbReference type="SUPFAM" id="SSF57850">
    <property type="entry name" value="RING/U-box"/>
    <property type="match status" value="1"/>
</dbReference>
<dbReference type="SMART" id="SM00184">
    <property type="entry name" value="RING"/>
    <property type="match status" value="1"/>
</dbReference>
<evidence type="ECO:0000259" key="17">
    <source>
        <dbReference type="PROSITE" id="PS50144"/>
    </source>
</evidence>
<dbReference type="FunFam" id="2.60.210.10:FF:000001">
    <property type="entry name" value="TNF receptor-associated factor"/>
    <property type="match status" value="1"/>
</dbReference>
<keyword evidence="4" id="KW-0053">Apoptosis</keyword>
<feature type="domain" description="MATH" evidence="17">
    <location>
        <begin position="567"/>
        <end position="714"/>
    </location>
</feature>
<keyword evidence="3" id="KW-1017">Isopeptide bond</keyword>
<dbReference type="Gene3D" id="3.30.40.10">
    <property type="entry name" value="Zinc/RING finger domain, C3HC4 (zinc finger)"/>
    <property type="match status" value="3"/>
</dbReference>
<keyword evidence="20" id="KW-1185">Reference proteome</keyword>
<evidence type="ECO:0000256" key="14">
    <source>
        <dbReference type="SAM" id="Coils"/>
    </source>
</evidence>
<gene>
    <name evidence="19" type="ORF">J0S82_018800</name>
</gene>
<dbReference type="GO" id="GO:0006915">
    <property type="term" value="P:apoptotic process"/>
    <property type="evidence" value="ECO:0007669"/>
    <property type="project" value="UniProtKB-KW"/>
</dbReference>
<evidence type="ECO:0000259" key="16">
    <source>
        <dbReference type="PROSITE" id="PS50089"/>
    </source>
</evidence>
<accession>A0A8J6DAW9</accession>
<keyword evidence="8 13" id="KW-0862">Zinc</keyword>
<keyword evidence="7 13" id="KW-0863">Zinc-finger</keyword>
<dbReference type="InterPro" id="IPR049440">
    <property type="entry name" value="TRAF3/5_RING"/>
</dbReference>
<dbReference type="GO" id="GO:0005829">
    <property type="term" value="C:cytosol"/>
    <property type="evidence" value="ECO:0007669"/>
    <property type="project" value="UniProtKB-SubCell"/>
</dbReference>
<evidence type="ECO:0000256" key="10">
    <source>
        <dbReference type="ARBA" id="ARBA00023054"/>
    </source>
</evidence>
<dbReference type="InterPro" id="IPR027130">
    <property type="entry name" value="TRAF5_C3HC3D_RING-HC_finger"/>
</dbReference>
<dbReference type="OrthoDB" id="1737200at2759"/>
<dbReference type="InterPro" id="IPR013083">
    <property type="entry name" value="Znf_RING/FYVE/PHD"/>
</dbReference>
<keyword evidence="9" id="KW-0832">Ubl conjugation</keyword>
<evidence type="ECO:0000256" key="5">
    <source>
        <dbReference type="ARBA" id="ARBA00022723"/>
    </source>
</evidence>
<feature type="domain" description="RING-type" evidence="16">
    <location>
        <begin position="89"/>
        <end position="129"/>
    </location>
</feature>
<feature type="compositionally biased region" description="Low complexity" evidence="15">
    <location>
        <begin position="439"/>
        <end position="448"/>
    </location>
</feature>
<dbReference type="EMBL" id="JAGFMF010012293">
    <property type="protein sequence ID" value="KAG8504412.1"/>
    <property type="molecule type" value="Genomic_DNA"/>
</dbReference>
<dbReference type="GO" id="GO:0008270">
    <property type="term" value="F:zinc ion binding"/>
    <property type="evidence" value="ECO:0007669"/>
    <property type="project" value="UniProtKB-KW"/>
</dbReference>
<evidence type="ECO:0000256" key="9">
    <source>
        <dbReference type="ARBA" id="ARBA00022843"/>
    </source>
</evidence>
<organism evidence="19 20">
    <name type="scientific">Galemys pyrenaicus</name>
    <name type="common">Iberian desman</name>
    <name type="synonym">Pyrenean desman</name>
    <dbReference type="NCBI Taxonomy" id="202257"/>
    <lineage>
        <taxon>Eukaryota</taxon>
        <taxon>Metazoa</taxon>
        <taxon>Chordata</taxon>
        <taxon>Craniata</taxon>
        <taxon>Vertebrata</taxon>
        <taxon>Euteleostomi</taxon>
        <taxon>Mammalia</taxon>
        <taxon>Eutheria</taxon>
        <taxon>Laurasiatheria</taxon>
        <taxon>Eulipotyphla</taxon>
        <taxon>Talpidae</taxon>
        <taxon>Galemys</taxon>
    </lineage>
</organism>
<name>A0A8J6DAW9_GALPY</name>
<dbReference type="Pfam" id="PF21355">
    <property type="entry name" value="TRAF-mep_MATH"/>
    <property type="match status" value="1"/>
</dbReference>
<dbReference type="Pfam" id="PF02176">
    <property type="entry name" value="zf-TRAF"/>
    <property type="match status" value="2"/>
</dbReference>
<feature type="coiled-coil region" evidence="14">
    <location>
        <begin position="327"/>
        <end position="368"/>
    </location>
</feature>
<dbReference type="InterPro" id="IPR001841">
    <property type="entry name" value="Znf_RING"/>
</dbReference>
<reference evidence="19" key="1">
    <citation type="journal article" date="2021" name="Evol. Appl.">
        <title>The genome of the Pyrenean desman and the effects of bottlenecks and inbreeding on the genomic landscape of an endangered species.</title>
        <authorList>
            <person name="Escoda L."/>
            <person name="Castresana J."/>
        </authorList>
    </citation>
    <scope>NUCLEOTIDE SEQUENCE</scope>
    <source>
        <strain evidence="19">IBE-C5619</strain>
    </source>
</reference>
<sequence>MEPPGPGAGSRHHRLLTNRESTRKPGAAGLLGFAPHVLLFSCPRMAAAEAQGGGPCGFTRQNSGNSLSLDFEPEAEYRFVELLEERYKCTRCRAVLHNPHQTGCGHRFCQRCILALRELNTVALCPVDKEVIKSQEVFRDNCCRREVLNLYVYCKNAPGCSAKTTLGRYQEHLQQCPFQAVLCPNDGCREPVLRRALQEHLSAHCPYREERCRYCKRDVPVIALQGHEENLCPEYPVSCPNKCLQTIPRTEVPGDRPLHMVYAARQPPEAAQESRLQVDQHLAVCPEAEQDCPFRHYGCAAKAKRGSLREHEHTALRDHMLLVLEKNVQLEEQISDLYKSLEQKESKIQQLEETVQKFAKDFEQLTQLFGRNGSFVSSMQVLASHVDRSAWLEAQVHQLLQTVSQQQTKLDLRPLADAVDAVKRRVTLLETSDRRLGTPNLGPSSGNPWPGGGSSRTGPAAAQPGVREKGPRGPRGPKRRWLRGGGGQEPQVVWWLSRGAASGERGGRGTRASAHLAASGHGRPPSLSLAVALEGETHKHDARINSHGTQLDKNEERFRQLEGACHSGKLVWKVTGYRAKKQEAVDGHTVSVFSQPFYTSRCGYRLCARAYLNGDGAGKGSHLSLYFVVMRGEFDALLQWPFRQRVTLMLLDQSGKKNHIMETFKADPNSSSFKRPDGEMNIASGCPRFVAHSTLESSKNVYIKEDTLFLKVAVDLSDLEDL</sequence>
<keyword evidence="10 14" id="KW-0175">Coiled coil</keyword>
<evidence type="ECO:0000256" key="6">
    <source>
        <dbReference type="ARBA" id="ARBA00022737"/>
    </source>
</evidence>
<feature type="domain" description="TRAF-type" evidence="18">
    <location>
        <begin position="172"/>
        <end position="225"/>
    </location>
</feature>
<dbReference type="CDD" id="cd16642">
    <property type="entry name" value="mRING-HC-C3HC3D_TRAF5"/>
    <property type="match status" value="1"/>
</dbReference>
<dbReference type="PANTHER" id="PTHR10131:SF83">
    <property type="entry name" value="TNF RECEPTOR-ASSOCIATED FACTOR 5"/>
    <property type="match status" value="1"/>
</dbReference>
<comment type="caution">
    <text evidence="19">The sequence shown here is derived from an EMBL/GenBank/DDBJ whole genome shotgun (WGS) entry which is preliminary data.</text>
</comment>
<evidence type="ECO:0000313" key="20">
    <source>
        <dbReference type="Proteomes" id="UP000700334"/>
    </source>
</evidence>
<proteinExistence type="predicted"/>